<dbReference type="SUPFAM" id="SSF158682">
    <property type="entry name" value="TerB-like"/>
    <property type="match status" value="1"/>
</dbReference>
<proteinExistence type="predicted"/>
<dbReference type="InterPro" id="IPR029024">
    <property type="entry name" value="TerB-like"/>
</dbReference>
<accession>A0A2T6B2G8</accession>
<name>A0A2T6B2G8_9RHOB</name>
<dbReference type="EMBL" id="QBKN01000005">
    <property type="protein sequence ID" value="PTX50251.1"/>
    <property type="molecule type" value="Genomic_DNA"/>
</dbReference>
<dbReference type="OrthoDB" id="7866618at2"/>
<keyword evidence="3" id="KW-1185">Reference proteome</keyword>
<evidence type="ECO:0000256" key="1">
    <source>
        <dbReference type="SAM" id="MobiDB-lite"/>
    </source>
</evidence>
<sequence length="276" mass="28394">MGMMGTLAKVALGYAAARGVDRASGGKGLGSLLGGGAQVKAKTPAAQMQGRVGQAMSGKMPQDGNPMAGMMQQLQSGPMAGLFGENGPMGQMMRNMPGAAQPSAGGETGKKPGMLSSMEGGAGMAGVLAAAGGSAAAAQGQGMSQLLDAFNTRENAPEAEEAAALMLRAMIQAAKCDGEIDEQEKAHLMKAVGPDAEKQDLDFVREQLAAPVDPEKLAEDTPEAQKMQVYSASLMTIRVDTEAEASYLDRLARAMGLEESTVNTLHLQMGMQPLYA</sequence>
<dbReference type="Gene3D" id="1.10.3680.10">
    <property type="entry name" value="TerB-like"/>
    <property type="match status" value="1"/>
</dbReference>
<comment type="caution">
    <text evidence="2">The sequence shown here is derived from an EMBL/GenBank/DDBJ whole genome shotgun (WGS) entry which is preliminary data.</text>
</comment>
<feature type="region of interest" description="Disordered" evidence="1">
    <location>
        <begin position="96"/>
        <end position="118"/>
    </location>
</feature>
<organism evidence="2 3">
    <name type="scientific">Allosediminivita pacifica</name>
    <dbReference type="NCBI Taxonomy" id="1267769"/>
    <lineage>
        <taxon>Bacteria</taxon>
        <taxon>Pseudomonadati</taxon>
        <taxon>Pseudomonadota</taxon>
        <taxon>Alphaproteobacteria</taxon>
        <taxon>Rhodobacterales</taxon>
        <taxon>Paracoccaceae</taxon>
        <taxon>Allosediminivita</taxon>
    </lineage>
</organism>
<dbReference type="Pfam" id="PF04391">
    <property type="entry name" value="DUF533"/>
    <property type="match status" value="1"/>
</dbReference>
<protein>
    <submittedName>
        <fullName evidence="2">Uncharacterized membrane protein YebE (DUF533 family)</fullName>
    </submittedName>
</protein>
<reference evidence="2 3" key="1">
    <citation type="submission" date="2018-04" db="EMBL/GenBank/DDBJ databases">
        <title>Genomic Encyclopedia of Archaeal and Bacterial Type Strains, Phase II (KMG-II): from individual species to whole genera.</title>
        <authorList>
            <person name="Goeker M."/>
        </authorList>
    </citation>
    <scope>NUCLEOTIDE SEQUENCE [LARGE SCALE GENOMIC DNA]</scope>
    <source>
        <strain evidence="2 3">DSM 29329</strain>
    </source>
</reference>
<gene>
    <name evidence="2" type="ORF">C8N44_105111</name>
</gene>
<evidence type="ECO:0000313" key="2">
    <source>
        <dbReference type="EMBL" id="PTX50251.1"/>
    </source>
</evidence>
<dbReference type="InterPro" id="IPR007486">
    <property type="entry name" value="YebE"/>
</dbReference>
<evidence type="ECO:0000313" key="3">
    <source>
        <dbReference type="Proteomes" id="UP000244069"/>
    </source>
</evidence>
<dbReference type="Proteomes" id="UP000244069">
    <property type="component" value="Unassembled WGS sequence"/>
</dbReference>
<dbReference type="CDD" id="cd07178">
    <property type="entry name" value="terB_like_YebE"/>
    <property type="match status" value="1"/>
</dbReference>
<dbReference type="AlphaFoldDB" id="A0A2T6B2G8"/>